<dbReference type="InterPro" id="IPR016177">
    <property type="entry name" value="DNA-bd_dom_sf"/>
</dbReference>
<dbReference type="Proteomes" id="UP000064029">
    <property type="component" value="Unassembled WGS sequence"/>
</dbReference>
<sequence>MSHNTLPDDLNPALLEVCARFIGKLTGLVPPPVADFPPEMHAVFRQFAAEAYAIVRENVAKPAPAAEPRHWNPAYNTDPIQRACAELPEGWEMQLCMENGAGWIDLYDPAGEKFEADIDADKFDWKIHEAIDIAIEADRAGGKPC</sequence>
<name>A0A103QVR8_9BURK</name>
<protein>
    <submittedName>
        <fullName evidence="1">Uncharacterized protein</fullName>
    </submittedName>
</protein>
<accession>A0A103QVR8</accession>
<dbReference type="EMBL" id="LOXM01000255">
    <property type="protein sequence ID" value="KVG56475.1"/>
    <property type="molecule type" value="Genomic_DNA"/>
</dbReference>
<gene>
    <name evidence="1" type="ORF">WJ33_37270</name>
</gene>
<dbReference type="SUPFAM" id="SSF54171">
    <property type="entry name" value="DNA-binding domain"/>
    <property type="match status" value="1"/>
</dbReference>
<dbReference type="AlphaFoldDB" id="A0A103QVR8"/>
<dbReference type="RefSeq" id="WP_059758224.1">
    <property type="nucleotide sequence ID" value="NZ_CP013414.1"/>
</dbReference>
<reference evidence="1 2" key="1">
    <citation type="submission" date="2015-11" db="EMBL/GenBank/DDBJ databases">
        <title>Expanding the genomic diversity of Burkholderia species for the development of highly accurate diagnostics.</title>
        <authorList>
            <person name="Sahl J."/>
            <person name="Keim P."/>
            <person name="Wagner D."/>
        </authorList>
    </citation>
    <scope>NUCLEOTIDE SEQUENCE [LARGE SCALE GENOMIC DNA]</scope>
    <source>
        <strain evidence="1 2">MSMB2036</strain>
    </source>
</reference>
<evidence type="ECO:0000313" key="2">
    <source>
        <dbReference type="Proteomes" id="UP000064029"/>
    </source>
</evidence>
<organism evidence="1 2">
    <name type="scientific">Burkholderia ubonensis</name>
    <dbReference type="NCBI Taxonomy" id="101571"/>
    <lineage>
        <taxon>Bacteria</taxon>
        <taxon>Pseudomonadati</taxon>
        <taxon>Pseudomonadota</taxon>
        <taxon>Betaproteobacteria</taxon>
        <taxon>Burkholderiales</taxon>
        <taxon>Burkholderiaceae</taxon>
        <taxon>Burkholderia</taxon>
        <taxon>Burkholderia cepacia complex</taxon>
    </lineage>
</organism>
<dbReference type="OrthoDB" id="9135833at2"/>
<proteinExistence type="predicted"/>
<evidence type="ECO:0000313" key="1">
    <source>
        <dbReference type="EMBL" id="KVG56475.1"/>
    </source>
</evidence>
<dbReference type="GO" id="GO:0003677">
    <property type="term" value="F:DNA binding"/>
    <property type="evidence" value="ECO:0007669"/>
    <property type="project" value="InterPro"/>
</dbReference>
<comment type="caution">
    <text evidence="1">The sequence shown here is derived from an EMBL/GenBank/DDBJ whole genome shotgun (WGS) entry which is preliminary data.</text>
</comment>